<dbReference type="PANTHER" id="PTHR33112">
    <property type="entry name" value="DOMAIN PROTEIN, PUTATIVE-RELATED"/>
    <property type="match status" value="1"/>
</dbReference>
<dbReference type="PANTHER" id="PTHR33112:SF9">
    <property type="entry name" value="HETEROKARYON INCOMPATIBILITY DOMAIN-CONTAINING PROTEIN"/>
    <property type="match status" value="1"/>
</dbReference>
<keyword evidence="3" id="KW-1185">Reference proteome</keyword>
<sequence>MTAVDAQALPAVFQQAISIARKLRVQYIWIDSLCIVQDNKQDWELESSKMCDYYENSYLTIATAASPNCDVPFLRPKEEKWRPVKFALGGKEKNGETINAQRSPYTPKEQGILFTRAWAWQEAALSSRTIYFTPSELIWECREHVLPQRYLPDLDISEKLEFSKRLSMIETMTFDGDNISHLWDLVGTLVSAYSSRRLTVPTDKLPALSGVASRIQKMTNSRYVAGLWEDNLIYDLCWSIHFQPLQYVPPTYVAPSWSWASITQAAYAEISQTRVIFESQFTVLETHTEVDGLNPFGRVSKGHVLVRGRCAYVELGCDNPFQTQGYTISRLDDKEDKCAFLPDCVLQATLDPSGDSILSRARNGQDVSKFKVEALCLYLGVSTLRNELDIRTRYGLILGPSEEEGGSFCRLGFVFFHGDCTDLFQESSEKEFRII</sequence>
<feature type="domain" description="Heterokaryon incompatibility" evidence="1">
    <location>
        <begin position="7"/>
        <end position="122"/>
    </location>
</feature>
<name>W3XM43_PESFW</name>
<evidence type="ECO:0000313" key="3">
    <source>
        <dbReference type="Proteomes" id="UP000030651"/>
    </source>
</evidence>
<dbReference type="InParanoid" id="W3XM43"/>
<proteinExistence type="predicted"/>
<dbReference type="GeneID" id="19265964"/>
<dbReference type="OMA" id="HESESMG"/>
<protein>
    <recommendedName>
        <fullName evidence="1">Heterokaryon incompatibility domain-containing protein</fullName>
    </recommendedName>
</protein>
<dbReference type="Pfam" id="PF06985">
    <property type="entry name" value="HET"/>
    <property type="match status" value="1"/>
</dbReference>
<reference evidence="3" key="1">
    <citation type="journal article" date="2015" name="BMC Genomics">
        <title>Genomic and transcriptomic analysis of the endophytic fungus Pestalotiopsis fici reveals its lifestyle and high potential for synthesis of natural products.</title>
        <authorList>
            <person name="Wang X."/>
            <person name="Zhang X."/>
            <person name="Liu L."/>
            <person name="Xiang M."/>
            <person name="Wang W."/>
            <person name="Sun X."/>
            <person name="Che Y."/>
            <person name="Guo L."/>
            <person name="Liu G."/>
            <person name="Guo L."/>
            <person name="Wang C."/>
            <person name="Yin W.B."/>
            <person name="Stadler M."/>
            <person name="Zhang X."/>
            <person name="Liu X."/>
        </authorList>
    </citation>
    <scope>NUCLEOTIDE SEQUENCE [LARGE SCALE GENOMIC DNA]</scope>
    <source>
        <strain evidence="3">W106-1 / CGMCC3.15140</strain>
    </source>
</reference>
<dbReference type="AlphaFoldDB" id="W3XM43"/>
<evidence type="ECO:0000313" key="2">
    <source>
        <dbReference type="EMBL" id="ETS87123.1"/>
    </source>
</evidence>
<evidence type="ECO:0000259" key="1">
    <source>
        <dbReference type="Pfam" id="PF06985"/>
    </source>
</evidence>
<dbReference type="HOGENOM" id="CLU_002639_5_3_1"/>
<dbReference type="eggNOG" id="ENOG502SICY">
    <property type="taxonomic scope" value="Eukaryota"/>
</dbReference>
<dbReference type="OrthoDB" id="3486565at2759"/>
<dbReference type="STRING" id="1229662.W3XM43"/>
<dbReference type="InterPro" id="IPR010730">
    <property type="entry name" value="HET"/>
</dbReference>
<dbReference type="Proteomes" id="UP000030651">
    <property type="component" value="Unassembled WGS sequence"/>
</dbReference>
<accession>W3XM43</accession>
<dbReference type="RefSeq" id="XP_007827723.1">
    <property type="nucleotide sequence ID" value="XM_007829532.1"/>
</dbReference>
<organism evidence="2 3">
    <name type="scientific">Pestalotiopsis fici (strain W106-1 / CGMCC3.15140)</name>
    <dbReference type="NCBI Taxonomy" id="1229662"/>
    <lineage>
        <taxon>Eukaryota</taxon>
        <taxon>Fungi</taxon>
        <taxon>Dikarya</taxon>
        <taxon>Ascomycota</taxon>
        <taxon>Pezizomycotina</taxon>
        <taxon>Sordariomycetes</taxon>
        <taxon>Xylariomycetidae</taxon>
        <taxon>Amphisphaeriales</taxon>
        <taxon>Sporocadaceae</taxon>
        <taxon>Pestalotiopsis</taxon>
    </lineage>
</organism>
<gene>
    <name evidence="2" type="ORF">PFICI_00951</name>
</gene>
<dbReference type="KEGG" id="pfy:PFICI_00951"/>
<dbReference type="EMBL" id="KI912109">
    <property type="protein sequence ID" value="ETS87123.1"/>
    <property type="molecule type" value="Genomic_DNA"/>
</dbReference>